<accession>A0A1G2AA12</accession>
<name>A0A1G2AA12_9BACT</name>
<reference evidence="1 2" key="1">
    <citation type="journal article" date="2016" name="Nat. Commun.">
        <title>Thousands of microbial genomes shed light on interconnected biogeochemical processes in an aquifer system.</title>
        <authorList>
            <person name="Anantharaman K."/>
            <person name="Brown C.T."/>
            <person name="Hug L.A."/>
            <person name="Sharon I."/>
            <person name="Castelle C.J."/>
            <person name="Probst A.J."/>
            <person name="Thomas B.C."/>
            <person name="Singh A."/>
            <person name="Wilkins M.J."/>
            <person name="Karaoz U."/>
            <person name="Brodie E.L."/>
            <person name="Williams K.H."/>
            <person name="Hubbard S.S."/>
            <person name="Banfield J.F."/>
        </authorList>
    </citation>
    <scope>NUCLEOTIDE SEQUENCE [LARGE SCALE GENOMIC DNA]</scope>
</reference>
<organism evidence="1 2">
    <name type="scientific">Candidatus Jacksonbacteria bacterium RIFCSPLOWO2_02_FULL_44_20</name>
    <dbReference type="NCBI Taxonomy" id="1798460"/>
    <lineage>
        <taxon>Bacteria</taxon>
        <taxon>Candidatus Jacksoniibacteriota</taxon>
    </lineage>
</organism>
<evidence type="ECO:0000313" key="2">
    <source>
        <dbReference type="Proteomes" id="UP000178315"/>
    </source>
</evidence>
<evidence type="ECO:0000313" key="1">
    <source>
        <dbReference type="EMBL" id="OGY73326.1"/>
    </source>
</evidence>
<gene>
    <name evidence="1" type="ORF">A3H61_00175</name>
</gene>
<protein>
    <submittedName>
        <fullName evidence="1">Uncharacterized protein</fullName>
    </submittedName>
</protein>
<dbReference type="Proteomes" id="UP000178315">
    <property type="component" value="Unassembled WGS sequence"/>
</dbReference>
<proteinExistence type="predicted"/>
<dbReference type="AlphaFoldDB" id="A0A1G2AA12"/>
<comment type="caution">
    <text evidence="1">The sequence shown here is derived from an EMBL/GenBank/DDBJ whole genome shotgun (WGS) entry which is preliminary data.</text>
</comment>
<sequence>MPSEFQNLPGMVVGVLTLLAIAQTIEVAKLRAMIAPGAVINPNNGASTTNLPSNLQNLPNMVGGC</sequence>
<dbReference type="EMBL" id="MHJU01000013">
    <property type="protein sequence ID" value="OGY73326.1"/>
    <property type="molecule type" value="Genomic_DNA"/>
</dbReference>